<organism evidence="2 3">
    <name type="scientific">Aldrovandia affinis</name>
    <dbReference type="NCBI Taxonomy" id="143900"/>
    <lineage>
        <taxon>Eukaryota</taxon>
        <taxon>Metazoa</taxon>
        <taxon>Chordata</taxon>
        <taxon>Craniata</taxon>
        <taxon>Vertebrata</taxon>
        <taxon>Euteleostomi</taxon>
        <taxon>Actinopterygii</taxon>
        <taxon>Neopterygii</taxon>
        <taxon>Teleostei</taxon>
        <taxon>Notacanthiformes</taxon>
        <taxon>Halosauridae</taxon>
        <taxon>Aldrovandia</taxon>
    </lineage>
</organism>
<evidence type="ECO:0000313" key="2">
    <source>
        <dbReference type="EMBL" id="KAJ8389671.1"/>
    </source>
</evidence>
<protein>
    <submittedName>
        <fullName evidence="2">Uncharacterized protein</fullName>
    </submittedName>
</protein>
<feature type="region of interest" description="Disordered" evidence="1">
    <location>
        <begin position="1"/>
        <end position="35"/>
    </location>
</feature>
<feature type="region of interest" description="Disordered" evidence="1">
    <location>
        <begin position="50"/>
        <end position="117"/>
    </location>
</feature>
<feature type="compositionally biased region" description="Basic and acidic residues" evidence="1">
    <location>
        <begin position="51"/>
        <end position="69"/>
    </location>
</feature>
<keyword evidence="3" id="KW-1185">Reference proteome</keyword>
<accession>A0AAD7RSP6</accession>
<reference evidence="2" key="1">
    <citation type="journal article" date="2023" name="Science">
        <title>Genome structures resolve the early diversification of teleost fishes.</title>
        <authorList>
            <person name="Parey E."/>
            <person name="Louis A."/>
            <person name="Montfort J."/>
            <person name="Bouchez O."/>
            <person name="Roques C."/>
            <person name="Iampietro C."/>
            <person name="Lluch J."/>
            <person name="Castinel A."/>
            <person name="Donnadieu C."/>
            <person name="Desvignes T."/>
            <person name="Floi Bucao C."/>
            <person name="Jouanno E."/>
            <person name="Wen M."/>
            <person name="Mejri S."/>
            <person name="Dirks R."/>
            <person name="Jansen H."/>
            <person name="Henkel C."/>
            <person name="Chen W.J."/>
            <person name="Zahm M."/>
            <person name="Cabau C."/>
            <person name="Klopp C."/>
            <person name="Thompson A.W."/>
            <person name="Robinson-Rechavi M."/>
            <person name="Braasch I."/>
            <person name="Lecointre G."/>
            <person name="Bobe J."/>
            <person name="Postlethwait J.H."/>
            <person name="Berthelot C."/>
            <person name="Roest Crollius H."/>
            <person name="Guiguen Y."/>
        </authorList>
    </citation>
    <scope>NUCLEOTIDE SEQUENCE</scope>
    <source>
        <strain evidence="2">NC1722</strain>
    </source>
</reference>
<gene>
    <name evidence="2" type="ORF">AAFF_G00115470</name>
</gene>
<evidence type="ECO:0000313" key="3">
    <source>
        <dbReference type="Proteomes" id="UP001221898"/>
    </source>
</evidence>
<proteinExistence type="predicted"/>
<evidence type="ECO:0000256" key="1">
    <source>
        <dbReference type="SAM" id="MobiDB-lite"/>
    </source>
</evidence>
<sequence length="131" mass="14366">MPAVPSATPPPRYSLPDLTGGADEHSGGLALPSSSSEKFCQVVVVHRRRLRTDASFDGRGEDKNDWWDRNHRRAGHPGEPRNSSSREGPSCGQGRCRWTKQTNGKRGEPASVSRPSVPKLLVPVQSLVCRR</sequence>
<dbReference type="Proteomes" id="UP001221898">
    <property type="component" value="Unassembled WGS sequence"/>
</dbReference>
<name>A0AAD7RSP6_9TELE</name>
<dbReference type="EMBL" id="JAINUG010000179">
    <property type="protein sequence ID" value="KAJ8389671.1"/>
    <property type="molecule type" value="Genomic_DNA"/>
</dbReference>
<dbReference type="AlphaFoldDB" id="A0AAD7RSP6"/>
<comment type="caution">
    <text evidence="2">The sequence shown here is derived from an EMBL/GenBank/DDBJ whole genome shotgun (WGS) entry which is preliminary data.</text>
</comment>